<dbReference type="AlphaFoldDB" id="A0A9L0T3M4"/>
<dbReference type="GeneTree" id="ENSGT00940000163545"/>
<protein>
    <recommendedName>
        <fullName evidence="4">Immunoglobulin V-set domain-containing protein</fullName>
    </recommendedName>
</protein>
<dbReference type="Ensembl" id="ENSECAT00000111022.1">
    <property type="protein sequence ID" value="ENSECAP00000081699.1"/>
    <property type="gene ID" value="ENSECAG00000048115.1"/>
</dbReference>
<organism evidence="2 3">
    <name type="scientific">Equus caballus</name>
    <name type="common">Horse</name>
    <dbReference type="NCBI Taxonomy" id="9796"/>
    <lineage>
        <taxon>Eukaryota</taxon>
        <taxon>Metazoa</taxon>
        <taxon>Chordata</taxon>
        <taxon>Craniata</taxon>
        <taxon>Vertebrata</taxon>
        <taxon>Euteleostomi</taxon>
        <taxon>Mammalia</taxon>
        <taxon>Eutheria</taxon>
        <taxon>Laurasiatheria</taxon>
        <taxon>Perissodactyla</taxon>
        <taxon>Equidae</taxon>
        <taxon>Equus</taxon>
    </lineage>
</organism>
<reference evidence="2" key="3">
    <citation type="submission" date="2025-09" db="UniProtKB">
        <authorList>
            <consortium name="Ensembl"/>
        </authorList>
    </citation>
    <scope>IDENTIFICATION</scope>
    <source>
        <strain evidence="2">Thoroughbred</strain>
    </source>
</reference>
<accession>A0A9L0T3M4</accession>
<evidence type="ECO:0008006" key="4">
    <source>
        <dbReference type="Google" id="ProtNLM"/>
    </source>
</evidence>
<dbReference type="PANTHER" id="PTHR23268:SF111">
    <property type="entry name" value="IMMUNOGLOBULIN V-SET DOMAIN-CONTAINING PROTEIN"/>
    <property type="match status" value="1"/>
</dbReference>
<dbReference type="Proteomes" id="UP000002281">
    <property type="component" value="Chromosome 4"/>
</dbReference>
<name>A0A9L0T3M4_HORSE</name>
<dbReference type="SUPFAM" id="SSF48726">
    <property type="entry name" value="Immunoglobulin"/>
    <property type="match status" value="1"/>
</dbReference>
<dbReference type="InterPro" id="IPR050413">
    <property type="entry name" value="TCR_beta_variable"/>
</dbReference>
<sequence length="167" mass="18899">MRIMGMLMRRRRRMKVTDNEGGIHKHSYTNCIMFPGPKNHRPVDAKIYQMPAFLLTGVEQDVTLECKQNLEYNDMYQCRKDPGQGLRLIYYSQVVNYVHKGDVPEGHAFSREETEMSPLTVRLAHINQTGLHLYSGSTAESSTATVHLCTNLLQPCSPSTASILILG</sequence>
<dbReference type="InterPro" id="IPR013783">
    <property type="entry name" value="Ig-like_fold"/>
</dbReference>
<evidence type="ECO:0000256" key="1">
    <source>
        <dbReference type="ARBA" id="ARBA00022859"/>
    </source>
</evidence>
<proteinExistence type="predicted"/>
<evidence type="ECO:0000313" key="2">
    <source>
        <dbReference type="Ensembl" id="ENSECAP00000081699.1"/>
    </source>
</evidence>
<keyword evidence="1" id="KW-0391">Immunity</keyword>
<dbReference type="InterPro" id="IPR036179">
    <property type="entry name" value="Ig-like_dom_sf"/>
</dbReference>
<reference evidence="2 3" key="1">
    <citation type="journal article" date="2009" name="Science">
        <title>Genome sequence, comparative analysis, and population genetics of the domestic horse.</title>
        <authorList>
            <consortium name="Broad Institute Genome Sequencing Platform"/>
            <consortium name="Broad Institute Whole Genome Assembly Team"/>
            <person name="Wade C.M."/>
            <person name="Giulotto E."/>
            <person name="Sigurdsson S."/>
            <person name="Zoli M."/>
            <person name="Gnerre S."/>
            <person name="Imsland F."/>
            <person name="Lear T.L."/>
            <person name="Adelson D.L."/>
            <person name="Bailey E."/>
            <person name="Bellone R.R."/>
            <person name="Bloecker H."/>
            <person name="Distl O."/>
            <person name="Edgar R.C."/>
            <person name="Garber M."/>
            <person name="Leeb T."/>
            <person name="Mauceli E."/>
            <person name="MacLeod J.N."/>
            <person name="Penedo M.C.T."/>
            <person name="Raison J.M."/>
            <person name="Sharpe T."/>
            <person name="Vogel J."/>
            <person name="Andersson L."/>
            <person name="Antczak D.F."/>
            <person name="Biagi T."/>
            <person name="Binns M.M."/>
            <person name="Chowdhary B.P."/>
            <person name="Coleman S.J."/>
            <person name="Della Valle G."/>
            <person name="Fryc S."/>
            <person name="Guerin G."/>
            <person name="Hasegawa T."/>
            <person name="Hill E.W."/>
            <person name="Jurka J."/>
            <person name="Kiialainen A."/>
            <person name="Lindgren G."/>
            <person name="Liu J."/>
            <person name="Magnani E."/>
            <person name="Mickelson J.R."/>
            <person name="Murray J."/>
            <person name="Nergadze S.G."/>
            <person name="Onofrio R."/>
            <person name="Pedroni S."/>
            <person name="Piras M.F."/>
            <person name="Raudsepp T."/>
            <person name="Rocchi M."/>
            <person name="Roeed K.H."/>
            <person name="Ryder O.A."/>
            <person name="Searle S."/>
            <person name="Skow L."/>
            <person name="Swinburne J.E."/>
            <person name="Syvaenen A.C."/>
            <person name="Tozaki T."/>
            <person name="Valberg S.J."/>
            <person name="Vaudin M."/>
            <person name="White J.R."/>
            <person name="Zody M.C."/>
            <person name="Lander E.S."/>
            <person name="Lindblad-Toh K."/>
        </authorList>
    </citation>
    <scope>NUCLEOTIDE SEQUENCE [LARGE SCALE GENOMIC DNA]</scope>
    <source>
        <strain evidence="2 3">Thoroughbred</strain>
    </source>
</reference>
<dbReference type="PANTHER" id="PTHR23268">
    <property type="entry name" value="T-CELL RECEPTOR BETA CHAIN"/>
    <property type="match status" value="1"/>
</dbReference>
<keyword evidence="3" id="KW-1185">Reference proteome</keyword>
<evidence type="ECO:0000313" key="3">
    <source>
        <dbReference type="Proteomes" id="UP000002281"/>
    </source>
</evidence>
<reference evidence="2" key="2">
    <citation type="submission" date="2025-08" db="UniProtKB">
        <authorList>
            <consortium name="Ensembl"/>
        </authorList>
    </citation>
    <scope>IDENTIFICATION</scope>
    <source>
        <strain evidence="2">Thoroughbred</strain>
    </source>
</reference>
<dbReference type="Gene3D" id="2.60.40.10">
    <property type="entry name" value="Immunoglobulins"/>
    <property type="match status" value="1"/>
</dbReference>
<dbReference type="GO" id="GO:0002376">
    <property type="term" value="P:immune system process"/>
    <property type="evidence" value="ECO:0007669"/>
    <property type="project" value="UniProtKB-KW"/>
</dbReference>